<sequence>MKIDHGSPVPLHAQVETLLREMLKQPKYREGALLPPEARIAEQLEVSRNTVRAAISRMVQEGVLERKAGHGTRYVNQPLRTSLKSWPSFSREMKQKGIEVVVFSLTAEFLPAPDEVARVLRLTKTQREGRVLKMERVRGYDDVPAVYSISWFHPRTGLQAADDFSKPLYQLVHAQSGLAADSSEEEISAALADKALAGKLACDPGSAVLVRRRIVRDPARKEIEYNLNFYRADRFSYGLTLQK</sequence>
<evidence type="ECO:0000256" key="2">
    <source>
        <dbReference type="ARBA" id="ARBA00023125"/>
    </source>
</evidence>
<dbReference type="PANTHER" id="PTHR44846">
    <property type="entry name" value="MANNOSYL-D-GLYCERATE TRANSPORT/METABOLISM SYSTEM REPRESSOR MNGR-RELATED"/>
    <property type="match status" value="1"/>
</dbReference>
<dbReference type="InterPro" id="IPR050679">
    <property type="entry name" value="Bact_HTH_transcr_reg"/>
</dbReference>
<proteinExistence type="predicted"/>
<evidence type="ECO:0000259" key="4">
    <source>
        <dbReference type="PROSITE" id="PS50949"/>
    </source>
</evidence>
<dbReference type="PRINTS" id="PR00035">
    <property type="entry name" value="HTHGNTR"/>
</dbReference>
<dbReference type="Pfam" id="PF07702">
    <property type="entry name" value="UTRA"/>
    <property type="match status" value="1"/>
</dbReference>
<dbReference type="SMART" id="SM00345">
    <property type="entry name" value="HTH_GNTR"/>
    <property type="match status" value="1"/>
</dbReference>
<gene>
    <name evidence="5" type="primary">nagR</name>
    <name evidence="5" type="ORF">Hsar01_03462</name>
</gene>
<organism evidence="5 6">
    <name type="scientific">Haloferula sargassicola</name>
    <dbReference type="NCBI Taxonomy" id="490096"/>
    <lineage>
        <taxon>Bacteria</taxon>
        <taxon>Pseudomonadati</taxon>
        <taxon>Verrucomicrobiota</taxon>
        <taxon>Verrucomicrobiia</taxon>
        <taxon>Verrucomicrobiales</taxon>
        <taxon>Verrucomicrobiaceae</taxon>
        <taxon>Haloferula</taxon>
    </lineage>
</organism>
<evidence type="ECO:0000313" key="5">
    <source>
        <dbReference type="EMBL" id="GAA5484221.1"/>
    </source>
</evidence>
<keyword evidence="1" id="KW-0805">Transcription regulation</keyword>
<dbReference type="InterPro" id="IPR028978">
    <property type="entry name" value="Chorismate_lyase_/UTRA_dom_sf"/>
</dbReference>
<dbReference type="InterPro" id="IPR036388">
    <property type="entry name" value="WH-like_DNA-bd_sf"/>
</dbReference>
<accession>A0ABP9UU32</accession>
<dbReference type="CDD" id="cd07377">
    <property type="entry name" value="WHTH_GntR"/>
    <property type="match status" value="1"/>
</dbReference>
<keyword evidence="6" id="KW-1185">Reference proteome</keyword>
<dbReference type="InterPro" id="IPR036390">
    <property type="entry name" value="WH_DNA-bd_sf"/>
</dbReference>
<dbReference type="SMART" id="SM00866">
    <property type="entry name" value="UTRA"/>
    <property type="match status" value="1"/>
</dbReference>
<dbReference type="RefSeq" id="WP_353568319.1">
    <property type="nucleotide sequence ID" value="NZ_BAABRI010000022.1"/>
</dbReference>
<dbReference type="Proteomes" id="UP001476282">
    <property type="component" value="Unassembled WGS sequence"/>
</dbReference>
<dbReference type="InterPro" id="IPR000524">
    <property type="entry name" value="Tscrpt_reg_HTH_GntR"/>
</dbReference>
<dbReference type="SUPFAM" id="SSF64288">
    <property type="entry name" value="Chorismate lyase-like"/>
    <property type="match status" value="1"/>
</dbReference>
<dbReference type="EMBL" id="BAABRI010000022">
    <property type="protein sequence ID" value="GAA5484221.1"/>
    <property type="molecule type" value="Genomic_DNA"/>
</dbReference>
<dbReference type="PROSITE" id="PS50949">
    <property type="entry name" value="HTH_GNTR"/>
    <property type="match status" value="1"/>
</dbReference>
<protein>
    <submittedName>
        <fullName evidence="5">HTH-type transcriptional repressor NagR</fullName>
    </submittedName>
</protein>
<evidence type="ECO:0000256" key="1">
    <source>
        <dbReference type="ARBA" id="ARBA00023015"/>
    </source>
</evidence>
<comment type="caution">
    <text evidence="5">The sequence shown here is derived from an EMBL/GenBank/DDBJ whole genome shotgun (WGS) entry which is preliminary data.</text>
</comment>
<dbReference type="InterPro" id="IPR011663">
    <property type="entry name" value="UTRA"/>
</dbReference>
<dbReference type="Pfam" id="PF00392">
    <property type="entry name" value="GntR"/>
    <property type="match status" value="1"/>
</dbReference>
<dbReference type="SUPFAM" id="SSF46785">
    <property type="entry name" value="Winged helix' DNA-binding domain"/>
    <property type="match status" value="1"/>
</dbReference>
<evidence type="ECO:0000256" key="3">
    <source>
        <dbReference type="ARBA" id="ARBA00023163"/>
    </source>
</evidence>
<keyword evidence="2" id="KW-0238">DNA-binding</keyword>
<evidence type="ECO:0000313" key="6">
    <source>
        <dbReference type="Proteomes" id="UP001476282"/>
    </source>
</evidence>
<reference evidence="5 6" key="1">
    <citation type="submission" date="2024-02" db="EMBL/GenBank/DDBJ databases">
        <title>Haloferula sargassicola NBRC 104335.</title>
        <authorList>
            <person name="Ichikawa N."/>
            <person name="Katano-Makiyama Y."/>
            <person name="Hidaka K."/>
        </authorList>
    </citation>
    <scope>NUCLEOTIDE SEQUENCE [LARGE SCALE GENOMIC DNA]</scope>
    <source>
        <strain evidence="5 6">NBRC 104335</strain>
    </source>
</reference>
<dbReference type="Gene3D" id="1.10.10.10">
    <property type="entry name" value="Winged helix-like DNA-binding domain superfamily/Winged helix DNA-binding domain"/>
    <property type="match status" value="1"/>
</dbReference>
<dbReference type="PANTHER" id="PTHR44846:SF1">
    <property type="entry name" value="MANNOSYL-D-GLYCERATE TRANSPORT_METABOLISM SYSTEM REPRESSOR MNGR-RELATED"/>
    <property type="match status" value="1"/>
</dbReference>
<name>A0ABP9UU32_9BACT</name>
<feature type="domain" description="HTH gntR-type" evidence="4">
    <location>
        <begin position="9"/>
        <end position="77"/>
    </location>
</feature>
<dbReference type="Gene3D" id="3.40.1410.10">
    <property type="entry name" value="Chorismate lyase-like"/>
    <property type="match status" value="1"/>
</dbReference>
<keyword evidence="3" id="KW-0804">Transcription</keyword>